<sequence length="153" mass="17266">MSSTDSRQERAPTQPYQKPPLPTDQGRYAMVGDQRGKAKLTGDRSQCYKCKGFGHFFVGVEEEEYEESDREDVEQLLPSALPSCVIHQVLTGTKKKIQGGDYDWRRTNIFHTRMEHGGRALNVIIENGSGMNVISSDAMEYLGLTVEKHPNPY</sequence>
<organism evidence="2 3">
    <name type="scientific">Vitis vinifera</name>
    <name type="common">Grape</name>
    <dbReference type="NCBI Taxonomy" id="29760"/>
    <lineage>
        <taxon>Eukaryota</taxon>
        <taxon>Viridiplantae</taxon>
        <taxon>Streptophyta</taxon>
        <taxon>Embryophyta</taxon>
        <taxon>Tracheophyta</taxon>
        <taxon>Spermatophyta</taxon>
        <taxon>Magnoliopsida</taxon>
        <taxon>eudicotyledons</taxon>
        <taxon>Gunneridae</taxon>
        <taxon>Pentapetalae</taxon>
        <taxon>rosids</taxon>
        <taxon>Vitales</taxon>
        <taxon>Vitaceae</taxon>
        <taxon>Viteae</taxon>
        <taxon>Vitis</taxon>
    </lineage>
</organism>
<protein>
    <recommendedName>
        <fullName evidence="4">CCHC-type domain-containing protein</fullName>
    </recommendedName>
</protein>
<name>A0A438FQC8_VITVI</name>
<dbReference type="EMBL" id="QGNW01000784">
    <property type="protein sequence ID" value="RVW62159.1"/>
    <property type="molecule type" value="Genomic_DNA"/>
</dbReference>
<proteinExistence type="predicted"/>
<evidence type="ECO:0000313" key="3">
    <source>
        <dbReference type="Proteomes" id="UP000288805"/>
    </source>
</evidence>
<evidence type="ECO:0000313" key="2">
    <source>
        <dbReference type="EMBL" id="RVW62159.1"/>
    </source>
</evidence>
<gene>
    <name evidence="2" type="ORF">CK203_062589</name>
</gene>
<dbReference type="PANTHER" id="PTHR35046">
    <property type="entry name" value="ZINC KNUCKLE (CCHC-TYPE) FAMILY PROTEIN"/>
    <property type="match status" value="1"/>
</dbReference>
<evidence type="ECO:0008006" key="4">
    <source>
        <dbReference type="Google" id="ProtNLM"/>
    </source>
</evidence>
<reference evidence="2 3" key="1">
    <citation type="journal article" date="2018" name="PLoS Genet.">
        <title>Population sequencing reveals clonal diversity and ancestral inbreeding in the grapevine cultivar Chardonnay.</title>
        <authorList>
            <person name="Roach M.J."/>
            <person name="Johnson D.L."/>
            <person name="Bohlmann J."/>
            <person name="van Vuuren H.J."/>
            <person name="Jones S.J."/>
            <person name="Pretorius I.S."/>
            <person name="Schmidt S.A."/>
            <person name="Borneman A.R."/>
        </authorList>
    </citation>
    <scope>NUCLEOTIDE SEQUENCE [LARGE SCALE GENOMIC DNA]</scope>
    <source>
        <strain evidence="3">cv. Chardonnay</strain>
        <tissue evidence="2">Leaf</tissue>
    </source>
</reference>
<feature type="region of interest" description="Disordered" evidence="1">
    <location>
        <begin position="1"/>
        <end position="26"/>
    </location>
</feature>
<accession>A0A438FQC8</accession>
<feature type="compositionally biased region" description="Basic and acidic residues" evidence="1">
    <location>
        <begin position="1"/>
        <end position="10"/>
    </location>
</feature>
<dbReference type="Proteomes" id="UP000288805">
    <property type="component" value="Unassembled WGS sequence"/>
</dbReference>
<dbReference type="PANTHER" id="PTHR35046:SF26">
    <property type="entry name" value="RNA-DIRECTED DNA POLYMERASE"/>
    <property type="match status" value="1"/>
</dbReference>
<comment type="caution">
    <text evidence="2">The sequence shown here is derived from an EMBL/GenBank/DDBJ whole genome shotgun (WGS) entry which is preliminary data.</text>
</comment>
<dbReference type="AlphaFoldDB" id="A0A438FQC8"/>
<evidence type="ECO:0000256" key="1">
    <source>
        <dbReference type="SAM" id="MobiDB-lite"/>
    </source>
</evidence>